<comment type="caution">
    <text evidence="1">The sequence shown here is derived from an EMBL/GenBank/DDBJ whole genome shotgun (WGS) entry which is preliminary data.</text>
</comment>
<reference evidence="1 2" key="1">
    <citation type="submission" date="2021-11" db="EMBL/GenBank/DDBJ databases">
        <title>Seasonal and diel survey of microbial diversity of the Tyrrhenian coast.</title>
        <authorList>
            <person name="Gattoni G."/>
            <person name="Corral P."/>
        </authorList>
    </citation>
    <scope>NUCLEOTIDE SEQUENCE [LARGE SCALE GENOMIC DNA]</scope>
    <source>
        <strain evidence="1 2">Mr9</strain>
    </source>
</reference>
<sequence length="81" mass="9176">MDKKLTLSLNESVINAAKRYAKSNNTSLSKLIESYLGSLTRNDKQEVEITPLVKSLSGIINLDEGFDEKDAYTDYLLEKYK</sequence>
<name>A0ABS8GXJ6_9FLAO</name>
<gene>
    <name evidence="1" type="ORF">LLW17_18555</name>
</gene>
<accession>A0ABS8GXJ6</accession>
<evidence type="ECO:0000313" key="1">
    <source>
        <dbReference type="EMBL" id="MCC4214730.1"/>
    </source>
</evidence>
<dbReference type="InterPro" id="IPR045944">
    <property type="entry name" value="DUF6364"/>
</dbReference>
<proteinExistence type="predicted"/>
<organism evidence="1 2">
    <name type="scientific">Leeuwenhoekiella parthenopeia</name>
    <dbReference type="NCBI Taxonomy" id="2890320"/>
    <lineage>
        <taxon>Bacteria</taxon>
        <taxon>Pseudomonadati</taxon>
        <taxon>Bacteroidota</taxon>
        <taxon>Flavobacteriia</taxon>
        <taxon>Flavobacteriales</taxon>
        <taxon>Flavobacteriaceae</taxon>
        <taxon>Leeuwenhoekiella</taxon>
    </lineage>
</organism>
<dbReference type="Proteomes" id="UP001197770">
    <property type="component" value="Unassembled WGS sequence"/>
</dbReference>
<evidence type="ECO:0000313" key="2">
    <source>
        <dbReference type="Proteomes" id="UP001197770"/>
    </source>
</evidence>
<protein>
    <submittedName>
        <fullName evidence="1">DUF6364 family protein</fullName>
    </submittedName>
</protein>
<dbReference type="EMBL" id="JAJGMW010000040">
    <property type="protein sequence ID" value="MCC4214730.1"/>
    <property type="molecule type" value="Genomic_DNA"/>
</dbReference>
<keyword evidence="2" id="KW-1185">Reference proteome</keyword>
<dbReference type="RefSeq" id="WP_228231787.1">
    <property type="nucleotide sequence ID" value="NZ_JAJGMW010000040.1"/>
</dbReference>
<dbReference type="Pfam" id="PF19891">
    <property type="entry name" value="DUF6364"/>
    <property type="match status" value="1"/>
</dbReference>